<accession>A0A835LUX8</accession>
<evidence type="ECO:0000256" key="1">
    <source>
        <dbReference type="ARBA" id="ARBA00022737"/>
    </source>
</evidence>
<dbReference type="EMBL" id="JADFTS010000005">
    <property type="protein sequence ID" value="KAF9605902.1"/>
    <property type="molecule type" value="Genomic_DNA"/>
</dbReference>
<feature type="region of interest" description="Disordered" evidence="3">
    <location>
        <begin position="242"/>
        <end position="359"/>
    </location>
</feature>
<keyword evidence="6" id="KW-1185">Reference proteome</keyword>
<dbReference type="InterPro" id="IPR036612">
    <property type="entry name" value="KH_dom_type_1_sf"/>
</dbReference>
<feature type="compositionally biased region" description="Gly residues" evidence="3">
    <location>
        <begin position="308"/>
        <end position="326"/>
    </location>
</feature>
<evidence type="ECO:0000313" key="6">
    <source>
        <dbReference type="Proteomes" id="UP000631114"/>
    </source>
</evidence>
<dbReference type="InterPro" id="IPR004088">
    <property type="entry name" value="KH_dom_type_1"/>
</dbReference>
<dbReference type="PROSITE" id="PS50084">
    <property type="entry name" value="KH_TYPE_1"/>
    <property type="match status" value="3"/>
</dbReference>
<name>A0A835LUX8_9MAGN</name>
<protein>
    <recommendedName>
        <fullName evidence="4">K Homology domain-containing protein</fullName>
    </recommendedName>
</protein>
<dbReference type="PANTHER" id="PTHR10288">
    <property type="entry name" value="KH DOMAIN CONTAINING RNA BINDING PROTEIN"/>
    <property type="match status" value="1"/>
</dbReference>
<dbReference type="AlphaFoldDB" id="A0A835LUX8"/>
<feature type="domain" description="K Homology" evidence="4">
    <location>
        <begin position="137"/>
        <end position="212"/>
    </location>
</feature>
<dbReference type="Pfam" id="PF00013">
    <property type="entry name" value="KH_1"/>
    <property type="match status" value="2"/>
</dbReference>
<proteinExistence type="predicted"/>
<feature type="region of interest" description="Disordered" evidence="3">
    <location>
        <begin position="421"/>
        <end position="464"/>
    </location>
</feature>
<feature type="compositionally biased region" description="Acidic residues" evidence="3">
    <location>
        <begin position="1"/>
        <end position="10"/>
    </location>
</feature>
<dbReference type="SMART" id="SM00322">
    <property type="entry name" value="KH"/>
    <property type="match status" value="2"/>
</dbReference>
<dbReference type="InterPro" id="IPR004087">
    <property type="entry name" value="KH_dom"/>
</dbReference>
<feature type="domain" description="K Homology" evidence="4">
    <location>
        <begin position="45"/>
        <end position="115"/>
    </location>
</feature>
<keyword evidence="1" id="KW-0677">Repeat</keyword>
<sequence>MADSVEDYSEQEVILPDNSHVEQPERHVEDSAGENVEKRWPGWPGESVFRMLVPSHKVGGIIGRKGEFIKKMCEETRACIKILEGPPGTQERAVLISAKDEPESSCPPAVDGLLRVHNRVVEGLEPDLSQATSNSGGTISSRLLVGATQAGSLIGKLGSTIKSIQEASNCIIRVLGQDDLPLFALEDDRIVEVQGEPSGVQTAMELIASHLRKFLVDRSVIGLFEMHMQNLHPQMDHNMPPHQSWGPQGFPHNAGGGPGFGPHNASGGPGFGPQNAGGGPGFGPQNASGIPGFGPQNASGIPGFGPQNAGGGPGFGPQNVGGGPGFGPNPQYMPTPRQHDNYYPPSDLPSMEKQQHQGLSMYGRDASMGVHSSTNAQPPQAVLTQVTQHMQIPLSYADAVIGNAGSNISYIRRNFMAEAASAQQKPANGPTDNSYGSHGSVYSSPPSNTGRTGENAGGYGPPYNTNYGNYGPSYGF</sequence>
<feature type="compositionally biased region" description="Polar residues" evidence="3">
    <location>
        <begin position="421"/>
        <end position="452"/>
    </location>
</feature>
<dbReference type="OrthoDB" id="442947at2759"/>
<dbReference type="Gene3D" id="3.30.310.210">
    <property type="match status" value="1"/>
</dbReference>
<evidence type="ECO:0000256" key="3">
    <source>
        <dbReference type="SAM" id="MobiDB-lite"/>
    </source>
</evidence>
<comment type="caution">
    <text evidence="5">The sequence shown here is derived from an EMBL/GenBank/DDBJ whole genome shotgun (WGS) entry which is preliminary data.</text>
</comment>
<evidence type="ECO:0000256" key="2">
    <source>
        <dbReference type="PROSITE-ProRule" id="PRU00117"/>
    </source>
</evidence>
<keyword evidence="2" id="KW-0694">RNA-binding</keyword>
<evidence type="ECO:0000259" key="4">
    <source>
        <dbReference type="SMART" id="SM00322"/>
    </source>
</evidence>
<feature type="compositionally biased region" description="Basic and acidic residues" evidence="3">
    <location>
        <begin position="19"/>
        <end position="39"/>
    </location>
</feature>
<reference evidence="5 6" key="1">
    <citation type="submission" date="2020-10" db="EMBL/GenBank/DDBJ databases">
        <title>The Coptis chinensis genome and diversification of protoberbering-type alkaloids.</title>
        <authorList>
            <person name="Wang B."/>
            <person name="Shu S."/>
            <person name="Song C."/>
            <person name="Liu Y."/>
        </authorList>
    </citation>
    <scope>NUCLEOTIDE SEQUENCE [LARGE SCALE GENOMIC DNA]</scope>
    <source>
        <strain evidence="5">HL-2020</strain>
        <tissue evidence="5">Leaf</tissue>
    </source>
</reference>
<dbReference type="SUPFAM" id="SSF54791">
    <property type="entry name" value="Eukaryotic type KH-domain (KH-domain type I)"/>
    <property type="match status" value="2"/>
</dbReference>
<dbReference type="Proteomes" id="UP000631114">
    <property type="component" value="Unassembled WGS sequence"/>
</dbReference>
<dbReference type="GO" id="GO:0003723">
    <property type="term" value="F:RNA binding"/>
    <property type="evidence" value="ECO:0007669"/>
    <property type="project" value="UniProtKB-UniRule"/>
</dbReference>
<dbReference type="CDD" id="cd22459">
    <property type="entry name" value="KH-I_PEPPER_rpt1_like"/>
    <property type="match status" value="1"/>
</dbReference>
<organism evidence="5 6">
    <name type="scientific">Coptis chinensis</name>
    <dbReference type="NCBI Taxonomy" id="261450"/>
    <lineage>
        <taxon>Eukaryota</taxon>
        <taxon>Viridiplantae</taxon>
        <taxon>Streptophyta</taxon>
        <taxon>Embryophyta</taxon>
        <taxon>Tracheophyta</taxon>
        <taxon>Spermatophyta</taxon>
        <taxon>Magnoliopsida</taxon>
        <taxon>Ranunculales</taxon>
        <taxon>Ranunculaceae</taxon>
        <taxon>Coptidoideae</taxon>
        <taxon>Coptis</taxon>
    </lineage>
</organism>
<dbReference type="CDD" id="cd22460">
    <property type="entry name" value="KH-I_PEPPER_rpt2_like"/>
    <property type="match status" value="1"/>
</dbReference>
<gene>
    <name evidence="5" type="ORF">IFM89_020781</name>
</gene>
<feature type="region of interest" description="Disordered" evidence="3">
    <location>
        <begin position="1"/>
        <end position="39"/>
    </location>
</feature>
<evidence type="ECO:0000313" key="5">
    <source>
        <dbReference type="EMBL" id="KAF9605902.1"/>
    </source>
</evidence>
<feature type="compositionally biased region" description="Gly residues" evidence="3">
    <location>
        <begin position="267"/>
        <end position="282"/>
    </location>
</feature>